<dbReference type="AlphaFoldDB" id="A0A1S1NGA7"/>
<evidence type="ECO:0000313" key="2">
    <source>
        <dbReference type="EMBL" id="OHV00588.1"/>
    </source>
</evidence>
<keyword evidence="4" id="KW-1185">Reference proteome</keyword>
<name>A0A1S1NGA7_9MYCO</name>
<feature type="signal peptide" evidence="1">
    <location>
        <begin position="1"/>
        <end position="23"/>
    </location>
</feature>
<accession>A0A1S1NGA7</accession>
<organism evidence="2 4">
    <name type="scientific">Mycobacterium talmoniae</name>
    <dbReference type="NCBI Taxonomy" id="1858794"/>
    <lineage>
        <taxon>Bacteria</taxon>
        <taxon>Bacillati</taxon>
        <taxon>Actinomycetota</taxon>
        <taxon>Actinomycetes</taxon>
        <taxon>Mycobacteriales</taxon>
        <taxon>Mycobacteriaceae</taxon>
        <taxon>Mycobacterium</taxon>
    </lineage>
</organism>
<feature type="chain" id="PRO_5036310314" description="Secreted protein" evidence="1">
    <location>
        <begin position="24"/>
        <end position="168"/>
    </location>
</feature>
<keyword evidence="1" id="KW-0732">Signal</keyword>
<evidence type="ECO:0000313" key="4">
    <source>
        <dbReference type="Proteomes" id="UP000179734"/>
    </source>
</evidence>
<evidence type="ECO:0000256" key="1">
    <source>
        <dbReference type="SAM" id="SignalP"/>
    </source>
</evidence>
<protein>
    <recommendedName>
        <fullName evidence="6">Secreted protein</fullName>
    </recommendedName>
</protein>
<gene>
    <name evidence="2" type="ORF">BKN37_17820</name>
    <name evidence="3" type="ORF">C1Y40_00491</name>
</gene>
<dbReference type="Proteomes" id="UP000238296">
    <property type="component" value="Unassembled WGS sequence"/>
</dbReference>
<dbReference type="Proteomes" id="UP000179734">
    <property type="component" value="Unassembled WGS sequence"/>
</dbReference>
<reference evidence="2 4" key="1">
    <citation type="submission" date="2016-10" db="EMBL/GenBank/DDBJ databases">
        <title>Genome sequence of Mycobacterium talmonii.</title>
        <authorList>
            <person name="Greninger A.L."/>
            <person name="Elliott B."/>
            <person name="Vasireddy S."/>
            <person name="Vasireddy R."/>
        </authorList>
    </citation>
    <scope>NUCLEOTIDE SEQUENCE [LARGE SCALE GENOMIC DNA]</scope>
    <source>
        <strain evidence="2">MO-5499</strain>
        <strain evidence="4">NE-TNMC-100812</strain>
    </source>
</reference>
<evidence type="ECO:0000313" key="5">
    <source>
        <dbReference type="Proteomes" id="UP000238296"/>
    </source>
</evidence>
<comment type="caution">
    <text evidence="2">The sequence shown here is derived from an EMBL/GenBank/DDBJ whole genome shotgun (WGS) entry which is preliminary data.</text>
</comment>
<evidence type="ECO:0008006" key="6">
    <source>
        <dbReference type="Google" id="ProtNLM"/>
    </source>
</evidence>
<reference evidence="3 5" key="2">
    <citation type="journal article" date="2017" name="Int. J. Syst. Evol. Microbiol.">
        <title>Mycobacterium talmoniae sp. nov., a slowly growing mycobacterium isolated from human respiratory samples.</title>
        <authorList>
            <person name="Davidson R.M."/>
            <person name="DeGroote M.A."/>
            <person name="Marola J.L."/>
            <person name="Buss S."/>
            <person name="Jones V."/>
            <person name="McNeil M.R."/>
            <person name="Freifeld A.G."/>
            <person name="Elaine Epperson L."/>
            <person name="Hasan N.A."/>
            <person name="Jackson M."/>
            <person name="Iwen P.C."/>
            <person name="Salfinger M."/>
            <person name="Strong M."/>
        </authorList>
    </citation>
    <scope>NUCLEOTIDE SEQUENCE [LARGE SCALE GENOMIC DNA]</scope>
    <source>
        <strain evidence="3 5">ATCC BAA-2683</strain>
    </source>
</reference>
<reference evidence="3" key="3">
    <citation type="submission" date="2018-01" db="EMBL/GenBank/DDBJ databases">
        <authorList>
            <person name="Gaut B.S."/>
            <person name="Morton B.R."/>
            <person name="Clegg M.T."/>
            <person name="Duvall M.R."/>
        </authorList>
    </citation>
    <scope>NUCLEOTIDE SEQUENCE</scope>
    <source>
        <strain evidence="3">ATCC BAA-2683</strain>
    </source>
</reference>
<dbReference type="EMBL" id="PPEA01000079">
    <property type="protein sequence ID" value="PQM49278.1"/>
    <property type="molecule type" value="Genomic_DNA"/>
</dbReference>
<evidence type="ECO:0000313" key="3">
    <source>
        <dbReference type="EMBL" id="PQM49278.1"/>
    </source>
</evidence>
<dbReference type="EMBL" id="MLQM01000107">
    <property type="protein sequence ID" value="OHV00588.1"/>
    <property type="molecule type" value="Genomic_DNA"/>
</dbReference>
<sequence>MRRAVIAAVVVLASLGSAIPARADEVIEGVYTYTQDGVAPQTWTITPLCVPVVGDGRVPLELPVGCKLQVNSTAANTGSFQLVGGRWTYSTTAPHGFSCPDGSTAPTTETYSFDDSLNGTYSSAHNEVCGSRPAIARHPFTLTFVAPLPNPVSRYPLNCQDNPQHLCS</sequence>
<dbReference type="RefSeq" id="WP_071028268.1">
    <property type="nucleotide sequence ID" value="NZ_MLQM01000107.1"/>
</dbReference>
<proteinExistence type="predicted"/>